<dbReference type="Pfam" id="PF00271">
    <property type="entry name" value="Helicase_C"/>
    <property type="match status" value="1"/>
</dbReference>
<dbReference type="EMBL" id="LHPF02000024">
    <property type="protein sequence ID" value="PSC69740.1"/>
    <property type="molecule type" value="Genomic_DNA"/>
</dbReference>
<dbReference type="InterPro" id="IPR027417">
    <property type="entry name" value="P-loop_NTPase"/>
</dbReference>
<evidence type="ECO:0000256" key="1">
    <source>
        <dbReference type="ARBA" id="ARBA00022801"/>
    </source>
</evidence>
<dbReference type="GO" id="GO:0016787">
    <property type="term" value="F:hydrolase activity"/>
    <property type="evidence" value="ECO:0007669"/>
    <property type="project" value="UniProtKB-KW"/>
</dbReference>
<organism evidence="5 6">
    <name type="scientific">Micractinium conductrix</name>
    <dbReference type="NCBI Taxonomy" id="554055"/>
    <lineage>
        <taxon>Eukaryota</taxon>
        <taxon>Viridiplantae</taxon>
        <taxon>Chlorophyta</taxon>
        <taxon>core chlorophytes</taxon>
        <taxon>Trebouxiophyceae</taxon>
        <taxon>Chlorellales</taxon>
        <taxon>Chlorellaceae</taxon>
        <taxon>Chlorella clade</taxon>
        <taxon>Micractinium</taxon>
    </lineage>
</organism>
<gene>
    <name evidence="5" type="ORF">C2E20_6787</name>
</gene>
<dbReference type="AlphaFoldDB" id="A0A2P6V6M7"/>
<reference evidence="5 6" key="1">
    <citation type="journal article" date="2018" name="Plant J.">
        <title>Genome sequences of Chlorella sorokiniana UTEX 1602 and Micractinium conductrix SAG 241.80: implications to maltose excretion by a green alga.</title>
        <authorList>
            <person name="Arriola M.B."/>
            <person name="Velmurugan N."/>
            <person name="Zhang Y."/>
            <person name="Plunkett M.H."/>
            <person name="Hondzo H."/>
            <person name="Barney B.M."/>
        </authorList>
    </citation>
    <scope>NUCLEOTIDE SEQUENCE [LARGE SCALE GENOMIC DNA]</scope>
    <source>
        <strain evidence="5 6">SAG 241.80</strain>
    </source>
</reference>
<dbReference type="GO" id="GO:0005524">
    <property type="term" value="F:ATP binding"/>
    <property type="evidence" value="ECO:0007669"/>
    <property type="project" value="InterPro"/>
</dbReference>
<evidence type="ECO:0000313" key="6">
    <source>
        <dbReference type="Proteomes" id="UP000239649"/>
    </source>
</evidence>
<proteinExistence type="predicted"/>
<evidence type="ECO:0000259" key="4">
    <source>
        <dbReference type="PROSITE" id="PS51194"/>
    </source>
</evidence>
<feature type="compositionally biased region" description="Low complexity" evidence="2">
    <location>
        <begin position="48"/>
        <end position="61"/>
    </location>
</feature>
<sequence>MAGDGEVGSFLALLEEADAPAPAQPQQQRLGTLAAAGPGERGSGAAGGAAVAVKQEQQQSAPAPPSTAPVAGGGVPPAVQATLQQQATQLAAMGLNSQQIFAALQNMGAGGVRTAGAAQLGGVPVLQQPMAGLQYAAAGNVGMQGEPPAKRQALGLQGVAQPAGNAFAQFAMTPGSFALPAAGLPGAAGQQQYQASLMAQLQQQQQRQAAVPLQPVGIAANPALAAQVASNPALAAQFAANPALAAQFGLGGAYAAAGGAAGMRVAVDKGRNAALDHTFVAEDTTAKDHADEVMKRCEEVTQMLRKTLGKHTDGDRFGATNAHEGEKEYEQVEQPQMIEACGDTARYLKPYQLIGVNFLLLLYRSKVSGAILADEMGLGKTAQLITYLGCIRHLENDPGPHLVVVPASLLENWQRELARWCPALKVIVYYGKHRAVVRKRLNTLREKLAKADNPDEVNCDLSDLADPDLLAELAQNHKLEEAAAAAEAEEHGLDDDPYGAGHFNESDDEFDIDKEKAGSDAELQPEEAPPEWDIDAPCQAAPFDVMLTCYTLFERDSPEQRLDRGFLEKWRWSHLIMDEAHALKNRNASRTTRLRRVSNASRRRIMMTGTPLQNDLAELQNLLHFLLPSVFAAQGFEDLAEMLQGDDGEIAKLTERMKSLLGPFVLRRLKTEVAGQLTSKSHVTEFIEMTEEQAALYSASLARMRSQLTGKAAAAAADRSNKGVERFLRTLGAKKISHMFTHLRKIAQHPLLVRSQYTDEQVAVIARMAFDKSLFGGAATEKRVREELQGYSDFSLHAFCYNAGPDFATYRLDQSHMMASTKFRYLAKLLKKLKDAGSRPLIFSQWTAVLDIMEWMMEVMQLPFVRLDGSTAVDTRLATVDRFNHNDDVFAFLLSTRAGGQGLNLTGADTVILHDVDFNPQIDRQAEDRCHRLGQTRPVTVYRLITKGSVDQNIYNLSQRKLRMDSAVLDGITTGKGGKADETQQMGFILANLLNEAHQEEGAGAANGAAAH</sequence>
<evidence type="ECO:0000256" key="2">
    <source>
        <dbReference type="SAM" id="MobiDB-lite"/>
    </source>
</evidence>
<dbReference type="PROSITE" id="PS51194">
    <property type="entry name" value="HELICASE_CTER"/>
    <property type="match status" value="1"/>
</dbReference>
<name>A0A2P6V6M7_9CHLO</name>
<dbReference type="PROSITE" id="PS51192">
    <property type="entry name" value="HELICASE_ATP_BIND_1"/>
    <property type="match status" value="1"/>
</dbReference>
<dbReference type="Pfam" id="PF00176">
    <property type="entry name" value="SNF2-rel_dom"/>
    <property type="match status" value="1"/>
</dbReference>
<dbReference type="Gene3D" id="3.40.50.300">
    <property type="entry name" value="P-loop containing nucleotide triphosphate hydrolases"/>
    <property type="match status" value="1"/>
</dbReference>
<feature type="domain" description="Helicase ATP-binding" evidence="3">
    <location>
        <begin position="361"/>
        <end position="629"/>
    </location>
</feature>
<dbReference type="CDD" id="cd18793">
    <property type="entry name" value="SF2_C_SNF"/>
    <property type="match status" value="1"/>
</dbReference>
<dbReference type="InterPro" id="IPR001650">
    <property type="entry name" value="Helicase_C-like"/>
</dbReference>
<dbReference type="Proteomes" id="UP000239649">
    <property type="component" value="Unassembled WGS sequence"/>
</dbReference>
<dbReference type="SMART" id="SM00490">
    <property type="entry name" value="HELICc"/>
    <property type="match status" value="1"/>
</dbReference>
<dbReference type="OrthoDB" id="1738433at2759"/>
<dbReference type="InterPro" id="IPR038718">
    <property type="entry name" value="SNF2-like_sf"/>
</dbReference>
<dbReference type="STRING" id="554055.A0A2P6V6M7"/>
<evidence type="ECO:0000259" key="3">
    <source>
        <dbReference type="PROSITE" id="PS51192"/>
    </source>
</evidence>
<accession>A0A2P6V6M7</accession>
<dbReference type="CDD" id="cd17919">
    <property type="entry name" value="DEXHc_Snf"/>
    <property type="match status" value="1"/>
</dbReference>
<feature type="domain" description="Helicase C-terminal" evidence="4">
    <location>
        <begin position="825"/>
        <end position="994"/>
    </location>
</feature>
<dbReference type="SMART" id="SM00487">
    <property type="entry name" value="DEXDc"/>
    <property type="match status" value="1"/>
</dbReference>
<keyword evidence="6" id="KW-1185">Reference proteome</keyword>
<evidence type="ECO:0000313" key="5">
    <source>
        <dbReference type="EMBL" id="PSC69740.1"/>
    </source>
</evidence>
<protein>
    <submittedName>
        <fullName evidence="5">CHROMATIN REMODELING 19</fullName>
    </submittedName>
</protein>
<feature type="compositionally biased region" description="Low complexity" evidence="2">
    <location>
        <begin position="19"/>
        <end position="38"/>
    </location>
</feature>
<dbReference type="SUPFAM" id="SSF52540">
    <property type="entry name" value="P-loop containing nucleoside triphosphate hydrolases"/>
    <property type="match status" value="2"/>
</dbReference>
<feature type="region of interest" description="Disordered" evidence="2">
    <location>
        <begin position="483"/>
        <end position="507"/>
    </location>
</feature>
<dbReference type="PANTHER" id="PTHR10799">
    <property type="entry name" value="SNF2/RAD54 HELICASE FAMILY"/>
    <property type="match status" value="1"/>
</dbReference>
<comment type="caution">
    <text evidence="5">The sequence shown here is derived from an EMBL/GenBank/DDBJ whole genome shotgun (WGS) entry which is preliminary data.</text>
</comment>
<dbReference type="InterPro" id="IPR014001">
    <property type="entry name" value="Helicase_ATP-bd"/>
</dbReference>
<feature type="region of interest" description="Disordered" evidence="2">
    <location>
        <begin position="1"/>
        <end position="72"/>
    </location>
</feature>
<dbReference type="Gene3D" id="3.40.50.10810">
    <property type="entry name" value="Tandem AAA-ATPase domain"/>
    <property type="match status" value="2"/>
</dbReference>
<dbReference type="InterPro" id="IPR049730">
    <property type="entry name" value="SNF2/RAD54-like_C"/>
</dbReference>
<dbReference type="InterPro" id="IPR000330">
    <property type="entry name" value="SNF2_N"/>
</dbReference>
<keyword evidence="1" id="KW-0378">Hydrolase</keyword>